<gene>
    <name evidence="1" type="primary">ABSGL_00009.1 scaffold 43</name>
</gene>
<dbReference type="GO" id="GO:0005737">
    <property type="term" value="C:cytoplasm"/>
    <property type="evidence" value="ECO:0007669"/>
    <property type="project" value="GOC"/>
</dbReference>
<keyword evidence="2" id="KW-1185">Reference proteome</keyword>
<dbReference type="Gene3D" id="3.30.450.70">
    <property type="match status" value="1"/>
</dbReference>
<dbReference type="Proteomes" id="UP000078561">
    <property type="component" value="Unassembled WGS sequence"/>
</dbReference>
<sequence>MEDLAVYGYMTNTKAKFVIVVSVTDGVIRDADMKAVSDIGIVLTCKLTSLKIFNKVHSAYVSSVCNPFSTVDSQNTTLSSPQFIRAIDAINTTIAIAATTTDIQNPIERKS</sequence>
<dbReference type="InParanoid" id="A0A163IPT0"/>
<proteinExistence type="predicted"/>
<protein>
    <submittedName>
        <fullName evidence="1">Uncharacterized protein</fullName>
    </submittedName>
</protein>
<dbReference type="OrthoDB" id="18320at2759"/>
<dbReference type="EMBL" id="LT549911">
    <property type="protein sequence ID" value="SAL94723.1"/>
    <property type="molecule type" value="Genomic_DNA"/>
</dbReference>
<dbReference type="InterPro" id="IPR006722">
    <property type="entry name" value="Sedlin"/>
</dbReference>
<name>A0A163IPT0_ABSGL</name>
<evidence type="ECO:0000313" key="1">
    <source>
        <dbReference type="EMBL" id="SAL94723.1"/>
    </source>
</evidence>
<accession>A0A163IPT0</accession>
<reference evidence="1" key="1">
    <citation type="submission" date="2016-04" db="EMBL/GenBank/DDBJ databases">
        <authorList>
            <person name="Evans L.H."/>
            <person name="Alamgir A."/>
            <person name="Owens N."/>
            <person name="Weber N.D."/>
            <person name="Virtaneva K."/>
            <person name="Barbian K."/>
            <person name="Babar A."/>
            <person name="Rosenke K."/>
        </authorList>
    </citation>
    <scope>NUCLEOTIDE SEQUENCE [LARGE SCALE GENOMIC DNA]</scope>
    <source>
        <strain evidence="1">CBS 101.48</strain>
    </source>
</reference>
<dbReference type="GO" id="GO:0006888">
    <property type="term" value="P:endoplasmic reticulum to Golgi vesicle-mediated transport"/>
    <property type="evidence" value="ECO:0007669"/>
    <property type="project" value="InterPro"/>
</dbReference>
<evidence type="ECO:0000313" key="2">
    <source>
        <dbReference type="Proteomes" id="UP000078561"/>
    </source>
</evidence>
<dbReference type="STRING" id="4829.A0A163IPT0"/>
<dbReference type="InterPro" id="IPR011012">
    <property type="entry name" value="Longin-like_dom_sf"/>
</dbReference>
<organism evidence="1">
    <name type="scientific">Absidia glauca</name>
    <name type="common">Pin mould</name>
    <dbReference type="NCBI Taxonomy" id="4829"/>
    <lineage>
        <taxon>Eukaryota</taxon>
        <taxon>Fungi</taxon>
        <taxon>Fungi incertae sedis</taxon>
        <taxon>Mucoromycota</taxon>
        <taxon>Mucoromycotina</taxon>
        <taxon>Mucoromycetes</taxon>
        <taxon>Mucorales</taxon>
        <taxon>Cunninghamellaceae</taxon>
        <taxon>Absidia</taxon>
    </lineage>
</organism>
<dbReference type="SUPFAM" id="SSF64356">
    <property type="entry name" value="SNARE-like"/>
    <property type="match status" value="1"/>
</dbReference>
<dbReference type="AlphaFoldDB" id="A0A163IPT0"/>
<dbReference type="Pfam" id="PF04628">
    <property type="entry name" value="Sedlin_N"/>
    <property type="match status" value="1"/>
</dbReference>